<dbReference type="PANTHER" id="PTHR24235:SF12">
    <property type="entry name" value="G-PROTEIN COUPLED RECEPTORS FAMILY 1 PROFILE DOMAIN-CONTAINING PROTEIN"/>
    <property type="match status" value="1"/>
</dbReference>
<keyword evidence="5 9" id="KW-0297">G-protein coupled receptor</keyword>
<gene>
    <name evidence="12" type="ORF">MCOS_LOCUS2728</name>
</gene>
<dbReference type="PANTHER" id="PTHR24235">
    <property type="entry name" value="NEUROPEPTIDE Y RECEPTOR"/>
    <property type="match status" value="1"/>
</dbReference>
<keyword evidence="8 9" id="KW-0807">Transducer</keyword>
<evidence type="ECO:0000256" key="2">
    <source>
        <dbReference type="ARBA" id="ARBA00010663"/>
    </source>
</evidence>
<feature type="transmembrane region" description="Helical" evidence="10">
    <location>
        <begin position="106"/>
        <end position="127"/>
    </location>
</feature>
<evidence type="ECO:0000256" key="6">
    <source>
        <dbReference type="ARBA" id="ARBA00023136"/>
    </source>
</evidence>
<evidence type="ECO:0000256" key="5">
    <source>
        <dbReference type="ARBA" id="ARBA00023040"/>
    </source>
</evidence>
<feature type="domain" description="G-protein coupled receptors family 1 profile" evidence="11">
    <location>
        <begin position="42"/>
        <end position="387"/>
    </location>
</feature>
<evidence type="ECO:0000313" key="13">
    <source>
        <dbReference type="Proteomes" id="UP000267029"/>
    </source>
</evidence>
<evidence type="ECO:0000256" key="3">
    <source>
        <dbReference type="ARBA" id="ARBA00022692"/>
    </source>
</evidence>
<accession>A0A158QTD8</accession>
<dbReference type="PRINTS" id="PR01012">
    <property type="entry name" value="NRPEPTIDEYR"/>
</dbReference>
<feature type="transmembrane region" description="Helical" evidence="10">
    <location>
        <begin position="147"/>
        <end position="168"/>
    </location>
</feature>
<proteinExistence type="inferred from homology"/>
<comment type="subcellular location">
    <subcellularLocation>
        <location evidence="1">Membrane</location>
        <topology evidence="1">Multi-pass membrane protein</topology>
    </subcellularLocation>
</comment>
<dbReference type="OrthoDB" id="9046662at2759"/>
<dbReference type="Gene3D" id="1.20.1070.10">
    <property type="entry name" value="Rhodopsin 7-helix transmembrane proteins"/>
    <property type="match status" value="1"/>
</dbReference>
<evidence type="ECO:0000256" key="8">
    <source>
        <dbReference type="ARBA" id="ARBA00023224"/>
    </source>
</evidence>
<evidence type="ECO:0000313" key="12">
    <source>
        <dbReference type="EMBL" id="VDD76725.1"/>
    </source>
</evidence>
<dbReference type="GO" id="GO:0043005">
    <property type="term" value="C:neuron projection"/>
    <property type="evidence" value="ECO:0007669"/>
    <property type="project" value="TreeGrafter"/>
</dbReference>
<keyword evidence="13" id="KW-1185">Reference proteome</keyword>
<dbReference type="InterPro" id="IPR000276">
    <property type="entry name" value="GPCR_Rhodpsn"/>
</dbReference>
<dbReference type="InterPro" id="IPR000611">
    <property type="entry name" value="NPY_rcpt"/>
</dbReference>
<dbReference type="GO" id="GO:0042923">
    <property type="term" value="F:neuropeptide binding"/>
    <property type="evidence" value="ECO:0007669"/>
    <property type="project" value="TreeGrafter"/>
</dbReference>
<dbReference type="InterPro" id="IPR017452">
    <property type="entry name" value="GPCR_Rhodpsn_7TM"/>
</dbReference>
<name>A0A158QTD8_MESCO</name>
<keyword evidence="3 9" id="KW-0812">Transmembrane</keyword>
<dbReference type="GO" id="GO:0005886">
    <property type="term" value="C:plasma membrane"/>
    <property type="evidence" value="ECO:0007669"/>
    <property type="project" value="TreeGrafter"/>
</dbReference>
<feature type="transmembrane region" description="Helical" evidence="10">
    <location>
        <begin position="65"/>
        <end position="86"/>
    </location>
</feature>
<evidence type="ECO:0000256" key="10">
    <source>
        <dbReference type="SAM" id="Phobius"/>
    </source>
</evidence>
<dbReference type="PRINTS" id="PR00237">
    <property type="entry name" value="GPCRRHODOPSN"/>
</dbReference>
<evidence type="ECO:0000256" key="7">
    <source>
        <dbReference type="ARBA" id="ARBA00023170"/>
    </source>
</evidence>
<dbReference type="AlphaFoldDB" id="A0A158QTD8"/>
<dbReference type="Pfam" id="PF00001">
    <property type="entry name" value="7tm_1"/>
    <property type="match status" value="1"/>
</dbReference>
<dbReference type="SUPFAM" id="SSF81321">
    <property type="entry name" value="Family A G protein-coupled receptor-like"/>
    <property type="match status" value="1"/>
</dbReference>
<dbReference type="PROSITE" id="PS00237">
    <property type="entry name" value="G_PROTEIN_RECEP_F1_1"/>
    <property type="match status" value="1"/>
</dbReference>
<protein>
    <recommendedName>
        <fullName evidence="11">G-protein coupled receptors family 1 profile domain-containing protein</fullName>
    </recommendedName>
</protein>
<feature type="transmembrane region" description="Helical" evidence="10">
    <location>
        <begin position="29"/>
        <end position="53"/>
    </location>
</feature>
<evidence type="ECO:0000256" key="9">
    <source>
        <dbReference type="RuleBase" id="RU000688"/>
    </source>
</evidence>
<feature type="transmembrane region" description="Helical" evidence="10">
    <location>
        <begin position="221"/>
        <end position="246"/>
    </location>
</feature>
<dbReference type="EMBL" id="UXSR01000487">
    <property type="protein sequence ID" value="VDD76725.1"/>
    <property type="molecule type" value="Genomic_DNA"/>
</dbReference>
<keyword evidence="7 9" id="KW-0675">Receptor</keyword>
<dbReference type="PROSITE" id="PS50262">
    <property type="entry name" value="G_PROTEIN_RECEP_F1_2"/>
    <property type="match status" value="1"/>
</dbReference>
<reference evidence="12 13" key="1">
    <citation type="submission" date="2018-10" db="EMBL/GenBank/DDBJ databases">
        <authorList>
            <consortium name="Pathogen Informatics"/>
        </authorList>
    </citation>
    <scope>NUCLEOTIDE SEQUENCE [LARGE SCALE GENOMIC DNA]</scope>
</reference>
<evidence type="ECO:0000256" key="1">
    <source>
        <dbReference type="ARBA" id="ARBA00004141"/>
    </source>
</evidence>
<evidence type="ECO:0000256" key="4">
    <source>
        <dbReference type="ARBA" id="ARBA00022989"/>
    </source>
</evidence>
<sequence length="448" mass="49506">MNESQQDLEYFLSSRFATHRYPVNTATIITLYSTVALFGFIENAIIFGTLLAIGDLRSTCNGGQTANIFVGALAVSDMILCVFNVPTQLYYELGEPSGMSQLTCRLFFASLGVPTHVSCILILLIAIDRYRNVLFPGQPRKLTTRGALVLILLSIVFSALAAFPVAYYTGVQEAATNLFEQAASEENATAATTTTITEASAEDRHFPMYCVEQWPSPTRRLIYSIFVVIGQFLTPLIVTLILYAHIGCWLSKRRGMIHRASTMDKTADSELSPFSAPSSRQKPLQLAARLEAKTKRTHRILVGIVTCFAGCWTPWTLYSLYLECTAYAMTMTASPGQSQDSITDAGARNMAVDVNLKITDLVLKASWLQRLWQLFALSSTCANPFLYGWLNENIRGSIIRRLGVCVKSQRQATQTNITTTNANFLHYDNPRANGSPNFDSAKTPAPFS</sequence>
<comment type="similarity">
    <text evidence="2 9">Belongs to the G-protein coupled receptor 1 family.</text>
</comment>
<organism evidence="12 13">
    <name type="scientific">Mesocestoides corti</name>
    <name type="common">Flatworm</name>
    <dbReference type="NCBI Taxonomy" id="53468"/>
    <lineage>
        <taxon>Eukaryota</taxon>
        <taxon>Metazoa</taxon>
        <taxon>Spiralia</taxon>
        <taxon>Lophotrochozoa</taxon>
        <taxon>Platyhelminthes</taxon>
        <taxon>Cestoda</taxon>
        <taxon>Eucestoda</taxon>
        <taxon>Cyclophyllidea</taxon>
        <taxon>Mesocestoididae</taxon>
        <taxon>Mesocestoides</taxon>
    </lineage>
</organism>
<dbReference type="Proteomes" id="UP000267029">
    <property type="component" value="Unassembled WGS sequence"/>
</dbReference>
<keyword evidence="6 10" id="KW-0472">Membrane</keyword>
<dbReference type="GO" id="GO:0004983">
    <property type="term" value="F:neuropeptide Y receptor activity"/>
    <property type="evidence" value="ECO:0007669"/>
    <property type="project" value="InterPro"/>
</dbReference>
<evidence type="ECO:0000259" key="11">
    <source>
        <dbReference type="PROSITE" id="PS50262"/>
    </source>
</evidence>
<dbReference type="STRING" id="53468.A0A158QTD8"/>
<feature type="transmembrane region" description="Helical" evidence="10">
    <location>
        <begin position="300"/>
        <end position="321"/>
    </location>
</feature>
<keyword evidence="4 10" id="KW-1133">Transmembrane helix</keyword>